<dbReference type="InterPro" id="IPR059050">
    <property type="entry name" value="Rv3660c_N"/>
</dbReference>
<proteinExistence type="predicted"/>
<organism evidence="2 3">
    <name type="scientific">Rhodococcoides corynebacterioides</name>
    <dbReference type="NCBI Taxonomy" id="53972"/>
    <lineage>
        <taxon>Bacteria</taxon>
        <taxon>Bacillati</taxon>
        <taxon>Actinomycetota</taxon>
        <taxon>Actinomycetes</taxon>
        <taxon>Mycobacteriales</taxon>
        <taxon>Nocardiaceae</taxon>
        <taxon>Rhodococcoides</taxon>
    </lineage>
</organism>
<comment type="caution">
    <text evidence="2">The sequence shown here is derived from an EMBL/GenBank/DDBJ whole genome shotgun (WGS) entry which is preliminary data.</text>
</comment>
<dbReference type="Pfam" id="PF26563">
    <property type="entry name" value="Rv3660c_N"/>
    <property type="match status" value="1"/>
</dbReference>
<dbReference type="EMBL" id="JABUBU010000005">
    <property type="protein sequence ID" value="MBY6366979.1"/>
    <property type="molecule type" value="Genomic_DNA"/>
</dbReference>
<dbReference type="Gene3D" id="3.40.50.300">
    <property type="entry name" value="P-loop containing nucleotide triphosphate hydrolases"/>
    <property type="match status" value="1"/>
</dbReference>
<dbReference type="InterPro" id="IPR050625">
    <property type="entry name" value="ParA/MinD_ATPase"/>
</dbReference>
<reference evidence="2 3" key="1">
    <citation type="submission" date="2020-06" db="EMBL/GenBank/DDBJ databases">
        <title>Taxonomy, biology and ecology of Rhodococcus bacteria occurring in California pistachio and other woody hosts as revealed by genome sequence analyses.</title>
        <authorList>
            <person name="Gai Y."/>
            <person name="Riely B."/>
        </authorList>
    </citation>
    <scope>NUCLEOTIDE SEQUENCE [LARGE SCALE GENOMIC DNA]</scope>
    <source>
        <strain evidence="2 3">BP-281</strain>
    </source>
</reference>
<gene>
    <name evidence="2" type="ORF">HQ603_09450</name>
</gene>
<evidence type="ECO:0000259" key="1">
    <source>
        <dbReference type="Pfam" id="PF26563"/>
    </source>
</evidence>
<dbReference type="InterPro" id="IPR027417">
    <property type="entry name" value="P-loop_NTPase"/>
</dbReference>
<evidence type="ECO:0000313" key="3">
    <source>
        <dbReference type="Proteomes" id="UP000825228"/>
    </source>
</evidence>
<evidence type="ECO:0000313" key="2">
    <source>
        <dbReference type="EMBL" id="MBY6366979.1"/>
    </source>
</evidence>
<dbReference type="SUPFAM" id="SSF52540">
    <property type="entry name" value="P-loop containing nucleoside triphosphate hydrolases"/>
    <property type="match status" value="1"/>
</dbReference>
<feature type="domain" description="Rv3660c-like CheY-like N-terminal" evidence="1">
    <location>
        <begin position="4"/>
        <end position="107"/>
    </location>
</feature>
<keyword evidence="3" id="KW-1185">Reference proteome</keyword>
<dbReference type="InterPro" id="IPR022521">
    <property type="entry name" value="Rv3660c"/>
</dbReference>
<dbReference type="Proteomes" id="UP000825228">
    <property type="component" value="Unassembled WGS sequence"/>
</dbReference>
<sequence length="342" mass="34167">MTVVVDDPALSDRVRRVVAAAGRAVDLQTSVPDRARWLAADVVVLSESAAAEAVRRRAPSRPGVVVVTAGDATMTAWQSAASLGTPHVLDLPAREADLMALVAASPATEDDGAVVTVVGGCGGAGASVFATALALTSARSVPTILVDADPVGGGLDLAAGVDDRPGLRWPDLVVGGRVDSHALHDALPSRNRLAVLSTARSGSAEVDPAAVTAVLASGRRGGELVVCDAPRAPGPQQHAAVDAADLVVVVVPATVRASWAARAVVATVASRAANVGLVVRGPAPGGLRADDVERTAGAPVLASMRPERRLAAALDHGGLDLRARSPLASAAAAVLAVLGTTS</sequence>
<dbReference type="PANTHER" id="PTHR43384">
    <property type="entry name" value="SEPTUM SITE-DETERMINING PROTEIN MIND HOMOLOG, CHLOROPLASTIC-RELATED"/>
    <property type="match status" value="1"/>
</dbReference>
<dbReference type="PANTHER" id="PTHR43384:SF11">
    <property type="entry name" value="SEPTUM SITE DETERMINING PROTEIN"/>
    <property type="match status" value="1"/>
</dbReference>
<name>A0ABS7P3I2_9NOCA</name>
<protein>
    <recommendedName>
        <fullName evidence="1">Rv3660c-like CheY-like N-terminal domain-containing protein</fullName>
    </recommendedName>
</protein>
<dbReference type="NCBIfam" id="TIGR03815">
    <property type="entry name" value="CpaE_hom_Actino"/>
    <property type="match status" value="1"/>
</dbReference>
<accession>A0ABS7P3I2</accession>